<feature type="compositionally biased region" description="Low complexity" evidence="1">
    <location>
        <begin position="1"/>
        <end position="12"/>
    </location>
</feature>
<accession>A0A086T427</accession>
<dbReference type="PANTHER" id="PTHR37012:SF2">
    <property type="entry name" value="BZIP DOMAIN-CONTAINING PROTEIN-RELATED"/>
    <property type="match status" value="1"/>
</dbReference>
<sequence>MAPSSEPSTTSPSDPPPQRQTTHPQRIQKKTVGGNAGARHRYVAAVGRQEAKLRTIAQLESDAGDIPGIRIRRPSGYHEPGATLLRPQQPSTERQTLSSEQQQQQQQQQAPEAASRRNSAPERPRNLTALDPTATASTPCTSIPESPIYIPQYAASNPPSSSSQPTWPPKVHCRCGIPHSGASECLEQQCFMILYKTHAAFPRAAVAASRLPRNPALPGLALNAHGDNSVSLLVASILRTYRLKNVETLFGCYFFGYRLLRWRLYPDEQIGHDTPAWLLPTEIQNTHPHPVCIDFLPWPGLRDYLCQHKYWDSRHCVKLYMESLCLTCPQGSSLVTLEGGQVVMSKEFEDIASDLANWSLGAPFSETFPQLMHFVQP</sequence>
<evidence type="ECO:0000313" key="2">
    <source>
        <dbReference type="EMBL" id="KFH44109.1"/>
    </source>
</evidence>
<dbReference type="Pfam" id="PF11905">
    <property type="entry name" value="DUF3425"/>
    <property type="match status" value="1"/>
</dbReference>
<comment type="caution">
    <text evidence="2">The sequence shown here is derived from an EMBL/GenBank/DDBJ whole genome shotgun (WGS) entry which is preliminary data.</text>
</comment>
<dbReference type="PANTHER" id="PTHR37012">
    <property type="entry name" value="B-ZIP TRANSCRIPTION FACTOR (EUROFUNG)-RELATED"/>
    <property type="match status" value="1"/>
</dbReference>
<gene>
    <name evidence="2" type="ORF">ACRE_051140</name>
</gene>
<evidence type="ECO:0000256" key="1">
    <source>
        <dbReference type="SAM" id="MobiDB-lite"/>
    </source>
</evidence>
<dbReference type="AlphaFoldDB" id="A0A086T427"/>
<reference evidence="3" key="1">
    <citation type="journal article" date="2014" name="Genome Announc.">
        <title>Genome sequence and annotation of Acremonium chrysogenum, producer of the beta-lactam antibiotic cephalosporin C.</title>
        <authorList>
            <person name="Terfehr D."/>
            <person name="Dahlmann T.A."/>
            <person name="Specht T."/>
            <person name="Zadra I."/>
            <person name="Kuernsteiner H."/>
            <person name="Kueck U."/>
        </authorList>
    </citation>
    <scope>NUCLEOTIDE SEQUENCE [LARGE SCALE GENOMIC DNA]</scope>
    <source>
        <strain evidence="3">ATCC 11550 / CBS 779.69 / DSM 880 / IAM 14645 / JCM 23072 / IMI 49137</strain>
    </source>
</reference>
<name>A0A086T427_HAPC1</name>
<dbReference type="OrthoDB" id="4161589at2759"/>
<dbReference type="HOGENOM" id="CLU_060985_0_0_1"/>
<dbReference type="EMBL" id="JPKY01000054">
    <property type="protein sequence ID" value="KFH44109.1"/>
    <property type="molecule type" value="Genomic_DNA"/>
</dbReference>
<feature type="compositionally biased region" description="Polar residues" evidence="1">
    <location>
        <begin position="86"/>
        <end position="100"/>
    </location>
</feature>
<dbReference type="Proteomes" id="UP000029964">
    <property type="component" value="Unassembled WGS sequence"/>
</dbReference>
<feature type="region of interest" description="Disordered" evidence="1">
    <location>
        <begin position="1"/>
        <end position="41"/>
    </location>
</feature>
<protein>
    <submittedName>
        <fullName evidence="2">Uncharacterized protein</fullName>
    </submittedName>
</protein>
<feature type="region of interest" description="Disordered" evidence="1">
    <location>
        <begin position="61"/>
        <end position="142"/>
    </location>
</feature>
<dbReference type="InterPro" id="IPR021833">
    <property type="entry name" value="DUF3425"/>
</dbReference>
<keyword evidence="3" id="KW-1185">Reference proteome</keyword>
<evidence type="ECO:0000313" key="3">
    <source>
        <dbReference type="Proteomes" id="UP000029964"/>
    </source>
</evidence>
<proteinExistence type="predicted"/>
<organism evidence="2 3">
    <name type="scientific">Hapsidospora chrysogenum (strain ATCC 11550 / CBS 779.69 / DSM 880 / IAM 14645 / JCM 23072 / IMI 49137)</name>
    <name type="common">Acremonium chrysogenum</name>
    <dbReference type="NCBI Taxonomy" id="857340"/>
    <lineage>
        <taxon>Eukaryota</taxon>
        <taxon>Fungi</taxon>
        <taxon>Dikarya</taxon>
        <taxon>Ascomycota</taxon>
        <taxon>Pezizomycotina</taxon>
        <taxon>Sordariomycetes</taxon>
        <taxon>Hypocreomycetidae</taxon>
        <taxon>Hypocreales</taxon>
        <taxon>Bionectriaceae</taxon>
        <taxon>Hapsidospora</taxon>
    </lineage>
</organism>